<keyword evidence="1" id="KW-0175">Coiled coil</keyword>
<dbReference type="RefSeq" id="WP_194062435.1">
    <property type="nucleotide sequence ID" value="NZ_JBMOAE010000003.1"/>
</dbReference>
<dbReference type="GO" id="GO:0044659">
    <property type="term" value="P:viral release from host cell by cytolysis"/>
    <property type="evidence" value="ECO:0007669"/>
    <property type="project" value="InterPro"/>
</dbReference>
<gene>
    <name evidence="2" type="ORF">DPC26_24555</name>
    <name evidence="3" type="ORF">FRN22_23935</name>
</gene>
<comment type="caution">
    <text evidence="2">The sequence shown here is derived from an EMBL/GenBank/DDBJ whole genome shotgun (WGS) entry which is preliminary data.</text>
</comment>
<dbReference type="InterPro" id="IPR004929">
    <property type="entry name" value="I-spanin"/>
</dbReference>
<name>A0A3U4YHY0_SALET</name>
<feature type="coiled-coil region" evidence="1">
    <location>
        <begin position="65"/>
        <end position="92"/>
    </location>
</feature>
<organism evidence="2">
    <name type="scientific">Salmonella enterica I</name>
    <dbReference type="NCBI Taxonomy" id="59201"/>
    <lineage>
        <taxon>Bacteria</taxon>
        <taxon>Pseudomonadati</taxon>
        <taxon>Pseudomonadota</taxon>
        <taxon>Gammaproteobacteria</taxon>
        <taxon>Enterobacterales</taxon>
        <taxon>Enterobacteriaceae</taxon>
        <taxon>Salmonella</taxon>
    </lineage>
</organism>
<dbReference type="AlphaFoldDB" id="A0A3U4YHY0"/>
<dbReference type="HAMAP" id="MF_04137">
    <property type="entry name" value="I_SPANIN_LAMBDA"/>
    <property type="match status" value="1"/>
</dbReference>
<dbReference type="EMBL" id="AAJCYU010000056">
    <property type="protein sequence ID" value="ECK7315739.1"/>
    <property type="molecule type" value="Genomic_DNA"/>
</dbReference>
<proteinExistence type="inferred from homology"/>
<evidence type="ECO:0000313" key="3">
    <source>
        <dbReference type="EMBL" id="ECK7315739.1"/>
    </source>
</evidence>
<sequence>MNRVTTGVIISLLIVAAALAWTTSRYHDNAVKYKSQRDTATHSLNLANETISDMTLRQRQNAALDAKYTQELADAKAESEKLRADLASGRRRLQLHAVCMPAAARDTTATGATDAATARLTPDAERNYQRLRTESIAVTAQVNGLQQYITEQCTKRKADHGKN</sequence>
<dbReference type="EMBL" id="AAIVFG010000057">
    <property type="protein sequence ID" value="ECI4618725.1"/>
    <property type="molecule type" value="Genomic_DNA"/>
</dbReference>
<reference evidence="2" key="1">
    <citation type="submission" date="2018-06" db="EMBL/GenBank/DDBJ databases">
        <authorList>
            <person name="Ashton P.M."/>
            <person name="Dallman T."/>
            <person name="Nair S."/>
            <person name="De Pinna E."/>
            <person name="Peters T."/>
            <person name="Grant K."/>
        </authorList>
    </citation>
    <scope>NUCLEOTIDE SEQUENCE</scope>
    <source>
        <strain evidence="2">527491</strain>
        <strain evidence="3">780192</strain>
    </source>
</reference>
<accession>A0A3U4YHY0</accession>
<evidence type="ECO:0000256" key="1">
    <source>
        <dbReference type="SAM" id="Coils"/>
    </source>
</evidence>
<evidence type="ECO:0000313" key="2">
    <source>
        <dbReference type="EMBL" id="ECI4618725.1"/>
    </source>
</evidence>
<protein>
    <submittedName>
        <fullName evidence="2">Lysis protein</fullName>
    </submittedName>
</protein>
<dbReference type="Pfam" id="PF03245">
    <property type="entry name" value="Phage_lysis"/>
    <property type="match status" value="1"/>
</dbReference>